<evidence type="ECO:0000256" key="2">
    <source>
        <dbReference type="ARBA" id="ARBA00023125"/>
    </source>
</evidence>
<dbReference type="PANTHER" id="PTHR43280:SF32">
    <property type="entry name" value="TRANSCRIPTIONAL REGULATORY PROTEIN"/>
    <property type="match status" value="1"/>
</dbReference>
<dbReference type="InterPro" id="IPR003313">
    <property type="entry name" value="AraC-bd"/>
</dbReference>
<dbReference type="AlphaFoldDB" id="A0A1Y5RI68"/>
<dbReference type="GO" id="GO:0043565">
    <property type="term" value="F:sequence-specific DNA binding"/>
    <property type="evidence" value="ECO:0007669"/>
    <property type="project" value="InterPro"/>
</dbReference>
<evidence type="ECO:0000256" key="4">
    <source>
        <dbReference type="ARBA" id="ARBA00023163"/>
    </source>
</evidence>
<dbReference type="STRING" id="658057.SAMN04488032_101174"/>
<accession>A0A1Y5RI68</accession>
<sequence>MNIPKPIPVFTLFGEQGSFPDVVHCERIHARAGLTDWVISPHRHDQMAQIFQIESGAASVQIDGTTLTLSAHEFLYIPDKIVHGFDFTRGTEGLVLSFPLPVLTSLAPRTPALTQLLSTPSMGQVPKPMAQLLVQLATCFDTSGTFRTQRLVALSHAILTEVAEISAKSTTLSAGHQTLEQFNMLLQRHLNDGWRPSDFASALSITTGHLSRICRQTTGKSVSAYIETTVMTEASRLLAFTRLSVAEVGYRLGYNDPPYFSRRFRKVCGMTPSAYRARFLTQTSAAD</sequence>
<dbReference type="Gene3D" id="2.60.120.10">
    <property type="entry name" value="Jelly Rolls"/>
    <property type="match status" value="1"/>
</dbReference>
<dbReference type="InterPro" id="IPR014710">
    <property type="entry name" value="RmlC-like_jellyroll"/>
</dbReference>
<dbReference type="RefSeq" id="WP_085847365.1">
    <property type="nucleotide sequence ID" value="NZ_FNZV01000001.1"/>
</dbReference>
<dbReference type="InterPro" id="IPR020449">
    <property type="entry name" value="Tscrpt_reg_AraC-type_HTH"/>
</dbReference>
<feature type="domain" description="HTH araC/xylS-type" evidence="5">
    <location>
        <begin position="180"/>
        <end position="278"/>
    </location>
</feature>
<dbReference type="InterPro" id="IPR018060">
    <property type="entry name" value="HTH_AraC"/>
</dbReference>
<gene>
    <name evidence="6" type="primary">btr_2</name>
    <name evidence="6" type="ORF">PAM7971_00476</name>
</gene>
<dbReference type="InterPro" id="IPR037923">
    <property type="entry name" value="HTH-like"/>
</dbReference>
<keyword evidence="7" id="KW-1185">Reference proteome</keyword>
<dbReference type="CDD" id="cd06999">
    <property type="entry name" value="cupin_HpaA-like_N"/>
    <property type="match status" value="1"/>
</dbReference>
<dbReference type="PRINTS" id="PR00032">
    <property type="entry name" value="HTHARAC"/>
</dbReference>
<protein>
    <submittedName>
        <fullName evidence="6">HTH-type transcriptional activator Btr</fullName>
    </submittedName>
</protein>
<keyword evidence="3" id="KW-0010">Activator</keyword>
<dbReference type="SUPFAM" id="SSF46689">
    <property type="entry name" value="Homeodomain-like"/>
    <property type="match status" value="1"/>
</dbReference>
<evidence type="ECO:0000256" key="3">
    <source>
        <dbReference type="ARBA" id="ARBA00023159"/>
    </source>
</evidence>
<name>A0A1Y5RI68_9RHOB</name>
<dbReference type="Pfam" id="PF02311">
    <property type="entry name" value="AraC_binding"/>
    <property type="match status" value="1"/>
</dbReference>
<proteinExistence type="predicted"/>
<keyword evidence="4" id="KW-0804">Transcription</keyword>
<organism evidence="6 7">
    <name type="scientific">Pacificibacter marinus</name>
    <dbReference type="NCBI Taxonomy" id="658057"/>
    <lineage>
        <taxon>Bacteria</taxon>
        <taxon>Pseudomonadati</taxon>
        <taxon>Pseudomonadota</taxon>
        <taxon>Alphaproteobacteria</taxon>
        <taxon>Rhodobacterales</taxon>
        <taxon>Roseobacteraceae</taxon>
        <taxon>Pacificibacter</taxon>
    </lineage>
</organism>
<dbReference type="InterPro" id="IPR047264">
    <property type="entry name" value="Cupin_HpaA-like_N"/>
</dbReference>
<dbReference type="SUPFAM" id="SSF51215">
    <property type="entry name" value="Regulatory protein AraC"/>
    <property type="match status" value="1"/>
</dbReference>
<dbReference type="PANTHER" id="PTHR43280">
    <property type="entry name" value="ARAC-FAMILY TRANSCRIPTIONAL REGULATOR"/>
    <property type="match status" value="1"/>
</dbReference>
<dbReference type="Gene3D" id="1.10.10.60">
    <property type="entry name" value="Homeodomain-like"/>
    <property type="match status" value="1"/>
</dbReference>
<evidence type="ECO:0000313" key="6">
    <source>
        <dbReference type="EMBL" id="SLN17807.1"/>
    </source>
</evidence>
<dbReference type="GO" id="GO:0003700">
    <property type="term" value="F:DNA-binding transcription factor activity"/>
    <property type="evidence" value="ECO:0007669"/>
    <property type="project" value="InterPro"/>
</dbReference>
<evidence type="ECO:0000313" key="7">
    <source>
        <dbReference type="Proteomes" id="UP000193307"/>
    </source>
</evidence>
<dbReference type="PROSITE" id="PS01124">
    <property type="entry name" value="HTH_ARAC_FAMILY_2"/>
    <property type="match status" value="1"/>
</dbReference>
<dbReference type="Proteomes" id="UP000193307">
    <property type="component" value="Unassembled WGS sequence"/>
</dbReference>
<dbReference type="Pfam" id="PF12833">
    <property type="entry name" value="HTH_18"/>
    <property type="match status" value="1"/>
</dbReference>
<dbReference type="InterPro" id="IPR009057">
    <property type="entry name" value="Homeodomain-like_sf"/>
</dbReference>
<keyword evidence="1" id="KW-0805">Transcription regulation</keyword>
<reference evidence="6 7" key="1">
    <citation type="submission" date="2017-03" db="EMBL/GenBank/DDBJ databases">
        <authorList>
            <person name="Afonso C.L."/>
            <person name="Miller P.J."/>
            <person name="Scott M.A."/>
            <person name="Spackman E."/>
            <person name="Goraichik I."/>
            <person name="Dimitrov K.M."/>
            <person name="Suarez D.L."/>
            <person name="Swayne D.E."/>
        </authorList>
    </citation>
    <scope>NUCLEOTIDE SEQUENCE [LARGE SCALE GENOMIC DNA]</scope>
    <source>
        <strain evidence="6 7">CECT 7971</strain>
    </source>
</reference>
<dbReference type="SMART" id="SM00342">
    <property type="entry name" value="HTH_ARAC"/>
    <property type="match status" value="1"/>
</dbReference>
<evidence type="ECO:0000259" key="5">
    <source>
        <dbReference type="PROSITE" id="PS01124"/>
    </source>
</evidence>
<dbReference type="EMBL" id="FWFW01000001">
    <property type="protein sequence ID" value="SLN17807.1"/>
    <property type="molecule type" value="Genomic_DNA"/>
</dbReference>
<dbReference type="OrthoDB" id="9793400at2"/>
<evidence type="ECO:0000256" key="1">
    <source>
        <dbReference type="ARBA" id="ARBA00023015"/>
    </source>
</evidence>
<keyword evidence="2" id="KW-0238">DNA-binding</keyword>